<dbReference type="InterPro" id="IPR050156">
    <property type="entry name" value="TC-AMP_synthase_SUA5"/>
</dbReference>
<keyword evidence="2 9" id="KW-0963">Cytoplasm</keyword>
<dbReference type="Proteomes" id="UP000029273">
    <property type="component" value="Unassembled WGS sequence"/>
</dbReference>
<dbReference type="FunFam" id="3.90.870.10:FF:000004">
    <property type="entry name" value="Threonylcarbamoyl-AMP synthase"/>
    <property type="match status" value="1"/>
</dbReference>
<dbReference type="InterPro" id="IPR023535">
    <property type="entry name" value="TC-AMP_synthase"/>
</dbReference>
<evidence type="ECO:0000256" key="2">
    <source>
        <dbReference type="ARBA" id="ARBA00022490"/>
    </source>
</evidence>
<dbReference type="EC" id="2.7.7.87" evidence="9"/>
<dbReference type="GO" id="GO:0006450">
    <property type="term" value="P:regulation of translational fidelity"/>
    <property type="evidence" value="ECO:0007669"/>
    <property type="project" value="TreeGrafter"/>
</dbReference>
<evidence type="ECO:0000256" key="3">
    <source>
        <dbReference type="ARBA" id="ARBA00022679"/>
    </source>
</evidence>
<dbReference type="InterPro" id="IPR017945">
    <property type="entry name" value="DHBP_synth_RibB-like_a/b_dom"/>
</dbReference>
<dbReference type="NCBIfam" id="TIGR00057">
    <property type="entry name" value="L-threonylcarbamoyladenylate synthase"/>
    <property type="match status" value="1"/>
</dbReference>
<dbReference type="AlphaFoldDB" id="A0A1A6C147"/>
<name>A0A1A6C147_9GAMM</name>
<keyword evidence="4 9" id="KW-0819">tRNA processing</keyword>
<dbReference type="PROSITE" id="PS51163">
    <property type="entry name" value="YRDC"/>
    <property type="match status" value="1"/>
</dbReference>
<dbReference type="SUPFAM" id="SSF55821">
    <property type="entry name" value="YrdC/RibB"/>
    <property type="match status" value="1"/>
</dbReference>
<dbReference type="GO" id="GO:0003725">
    <property type="term" value="F:double-stranded RNA binding"/>
    <property type="evidence" value="ECO:0007669"/>
    <property type="project" value="InterPro"/>
</dbReference>
<dbReference type="GO" id="GO:0005737">
    <property type="term" value="C:cytoplasm"/>
    <property type="evidence" value="ECO:0007669"/>
    <property type="project" value="UniProtKB-SubCell"/>
</dbReference>
<dbReference type="GO" id="GO:0002949">
    <property type="term" value="P:tRNA threonylcarbamoyladenosine modification"/>
    <property type="evidence" value="ECO:0007669"/>
    <property type="project" value="UniProtKB-UniRule"/>
</dbReference>
<dbReference type="OrthoDB" id="9814580at2"/>
<comment type="similarity">
    <text evidence="9">Belongs to the SUA5 family. TsaC subfamily.</text>
</comment>
<proteinExistence type="inferred from homology"/>
<comment type="caution">
    <text evidence="11">The sequence shown here is derived from an EMBL/GenBank/DDBJ whole genome shotgun (WGS) entry which is preliminary data.</text>
</comment>
<keyword evidence="12" id="KW-1185">Reference proteome</keyword>
<gene>
    <name evidence="9" type="primary">tsaC</name>
    <name evidence="11" type="ORF">Thpro_022530</name>
</gene>
<dbReference type="InterPro" id="IPR006070">
    <property type="entry name" value="Sua5-like_dom"/>
</dbReference>
<accession>A0A1A6C147</accession>
<evidence type="ECO:0000313" key="11">
    <source>
        <dbReference type="EMBL" id="OBS08280.1"/>
    </source>
</evidence>
<dbReference type="RefSeq" id="WP_038090196.1">
    <property type="nucleotide sequence ID" value="NZ_JQSG02000006.1"/>
</dbReference>
<evidence type="ECO:0000259" key="10">
    <source>
        <dbReference type="PROSITE" id="PS51163"/>
    </source>
</evidence>
<dbReference type="EMBL" id="JQSG02000006">
    <property type="protein sequence ID" value="OBS08280.1"/>
    <property type="molecule type" value="Genomic_DNA"/>
</dbReference>
<keyword evidence="5 9" id="KW-0548">Nucleotidyltransferase</keyword>
<evidence type="ECO:0000256" key="1">
    <source>
        <dbReference type="ARBA" id="ARBA00004496"/>
    </source>
</evidence>
<comment type="catalytic activity">
    <reaction evidence="8 9">
        <text>L-threonine + hydrogencarbonate + ATP = L-threonylcarbamoyladenylate + diphosphate + H2O</text>
        <dbReference type="Rhea" id="RHEA:36407"/>
        <dbReference type="ChEBI" id="CHEBI:15377"/>
        <dbReference type="ChEBI" id="CHEBI:17544"/>
        <dbReference type="ChEBI" id="CHEBI:30616"/>
        <dbReference type="ChEBI" id="CHEBI:33019"/>
        <dbReference type="ChEBI" id="CHEBI:57926"/>
        <dbReference type="ChEBI" id="CHEBI:73682"/>
        <dbReference type="EC" id="2.7.7.87"/>
    </reaction>
</comment>
<reference evidence="11 12" key="1">
    <citation type="journal article" date="2014" name="Genome Announc.">
        <title>Draft Genome Sequence of the Iron-Oxidizing, Acidophilic, and Halotolerant 'Thiobacillus prosperus' Type Strain DSM 5130.</title>
        <authorList>
            <person name="Ossandon F.J."/>
            <person name="Cardenas J.P."/>
            <person name="Corbett M."/>
            <person name="Quatrini R."/>
            <person name="Holmes D.S."/>
            <person name="Watkin E."/>
        </authorList>
    </citation>
    <scope>NUCLEOTIDE SEQUENCE [LARGE SCALE GENOMIC DNA]</scope>
    <source>
        <strain evidence="11 12">DSM 5130</strain>
    </source>
</reference>
<dbReference type="GO" id="GO:0005524">
    <property type="term" value="F:ATP binding"/>
    <property type="evidence" value="ECO:0007669"/>
    <property type="project" value="UniProtKB-UniRule"/>
</dbReference>
<sequence length="191" mass="19984">MSESKSPCGSEALAEAVRTLHTGGLVAYPTEAVYGIGCDPADDTSLARLLALKRRPAGKGLILIAADVGQLGTWMGELPTDVRERMLKSWPGPVTWIVPPGPAVTPLLRGDHDGVAVRVTDHPLAAALCRAFGGPVVSTSANTSGEPPARDLATLRAQFGTGIDYYLDGPLGGRDRPSQIRDALTGAILRH</sequence>
<evidence type="ECO:0000256" key="5">
    <source>
        <dbReference type="ARBA" id="ARBA00022695"/>
    </source>
</evidence>
<evidence type="ECO:0000256" key="7">
    <source>
        <dbReference type="ARBA" id="ARBA00022840"/>
    </source>
</evidence>
<dbReference type="PANTHER" id="PTHR17490">
    <property type="entry name" value="SUA5"/>
    <property type="match status" value="1"/>
</dbReference>
<protein>
    <recommendedName>
        <fullName evidence="9">Threonylcarbamoyl-AMP synthase</fullName>
        <shortName evidence="9">TC-AMP synthase</shortName>
        <ecNumber evidence="9">2.7.7.87</ecNumber>
    </recommendedName>
    <alternativeName>
        <fullName evidence="9">L-threonylcarbamoyladenylate synthase</fullName>
    </alternativeName>
    <alternativeName>
        <fullName evidence="9">t(6)A37 threonylcarbamoyladenosine biosynthesis protein TsaC</fullName>
    </alternativeName>
    <alternativeName>
        <fullName evidence="9">tRNA threonylcarbamoyladenosine biosynthesis protein TsaC</fullName>
    </alternativeName>
</protein>
<keyword evidence="6 9" id="KW-0547">Nucleotide-binding</keyword>
<evidence type="ECO:0000313" key="12">
    <source>
        <dbReference type="Proteomes" id="UP000029273"/>
    </source>
</evidence>
<dbReference type="GO" id="GO:0061710">
    <property type="term" value="F:L-threonylcarbamoyladenylate synthase"/>
    <property type="evidence" value="ECO:0007669"/>
    <property type="project" value="UniProtKB-EC"/>
</dbReference>
<evidence type="ECO:0000256" key="9">
    <source>
        <dbReference type="HAMAP-Rule" id="MF_01852"/>
    </source>
</evidence>
<comment type="subcellular location">
    <subcellularLocation>
        <location evidence="1 9">Cytoplasm</location>
    </subcellularLocation>
</comment>
<dbReference type="Pfam" id="PF01300">
    <property type="entry name" value="Sua5_yciO_yrdC"/>
    <property type="match status" value="1"/>
</dbReference>
<dbReference type="HAMAP" id="MF_01852">
    <property type="entry name" value="TsaC"/>
    <property type="match status" value="1"/>
</dbReference>
<evidence type="ECO:0000256" key="8">
    <source>
        <dbReference type="ARBA" id="ARBA00048366"/>
    </source>
</evidence>
<keyword evidence="7 9" id="KW-0067">ATP-binding</keyword>
<evidence type="ECO:0000256" key="6">
    <source>
        <dbReference type="ARBA" id="ARBA00022741"/>
    </source>
</evidence>
<keyword evidence="3 9" id="KW-0808">Transferase</keyword>
<comment type="function">
    <text evidence="9">Required for the formation of a threonylcarbamoyl group on adenosine at position 37 (t(6)A37) in tRNAs that read codons beginning with adenine. Catalyzes the conversion of L-threonine, HCO(3)(-)/CO(2) and ATP to give threonylcarbamoyl-AMP (TC-AMP) as the acyladenylate intermediate, with the release of diphosphate.</text>
</comment>
<evidence type="ECO:0000256" key="4">
    <source>
        <dbReference type="ARBA" id="ARBA00022694"/>
    </source>
</evidence>
<organism evidence="11 12">
    <name type="scientific">Acidihalobacter prosperus</name>
    <dbReference type="NCBI Taxonomy" id="160660"/>
    <lineage>
        <taxon>Bacteria</taxon>
        <taxon>Pseudomonadati</taxon>
        <taxon>Pseudomonadota</taxon>
        <taxon>Gammaproteobacteria</taxon>
        <taxon>Chromatiales</taxon>
        <taxon>Ectothiorhodospiraceae</taxon>
        <taxon>Acidihalobacter</taxon>
    </lineage>
</organism>
<dbReference type="Gene3D" id="3.90.870.10">
    <property type="entry name" value="DHBP synthase"/>
    <property type="match status" value="1"/>
</dbReference>
<feature type="domain" description="YrdC-like" evidence="10">
    <location>
        <begin position="10"/>
        <end position="191"/>
    </location>
</feature>
<dbReference type="PANTHER" id="PTHR17490:SF18">
    <property type="entry name" value="THREONYLCARBAMOYL-AMP SYNTHASE"/>
    <property type="match status" value="1"/>
</dbReference>
<dbReference type="GO" id="GO:0000049">
    <property type="term" value="F:tRNA binding"/>
    <property type="evidence" value="ECO:0007669"/>
    <property type="project" value="TreeGrafter"/>
</dbReference>